<gene>
    <name evidence="4" type="ORF">JM93_00820</name>
</gene>
<dbReference type="PANTHER" id="PTHR35936:SF25">
    <property type="entry name" value="ABC TRANSPORTER SUBSTRATE-BINDING PROTEIN"/>
    <property type="match status" value="1"/>
</dbReference>
<feature type="chain" id="PRO_5021729470" evidence="2">
    <location>
        <begin position="25"/>
        <end position="256"/>
    </location>
</feature>
<name>A0A562TI02_9HYPH</name>
<dbReference type="AlphaFoldDB" id="A0A562TI02"/>
<accession>A0A562TI02</accession>
<evidence type="ECO:0000313" key="4">
    <source>
        <dbReference type="EMBL" id="TWI93265.1"/>
    </source>
</evidence>
<feature type="domain" description="Solute-binding protein family 3/N-terminal" evidence="3">
    <location>
        <begin position="30"/>
        <end position="252"/>
    </location>
</feature>
<dbReference type="Pfam" id="PF00497">
    <property type="entry name" value="SBP_bac_3"/>
    <property type="match status" value="1"/>
</dbReference>
<dbReference type="SUPFAM" id="SSF53850">
    <property type="entry name" value="Periplasmic binding protein-like II"/>
    <property type="match status" value="1"/>
</dbReference>
<sequence>MNPCRNVVLVWLLCFVLPVSASKADEYLIVTGTGYPPYVDITLEKGGMVTEIVEQIFANAANAASYELVLAPWTRGYQLSKEGKFIGTFPYIWSQERAQDFLFSDPILDGHQKFFARRDSSIVFDGPESLTGSRVCSPRGYEKSLFRAWEAEGYIVVDEPGSLQDCFKMIALGRTHLVPLIEEVGMFVLNNTRGVNSDDFTVLEPPIRDLPHYFIVSKRLPDAEQHLETFNKGLRELRKSGKLDEIMQRHIGRGPS</sequence>
<comment type="caution">
    <text evidence="4">The sequence shown here is derived from an EMBL/GenBank/DDBJ whole genome shotgun (WGS) entry which is preliminary data.</text>
</comment>
<reference evidence="4 5" key="1">
    <citation type="submission" date="2019-07" db="EMBL/GenBank/DDBJ databases">
        <title>Genomic Encyclopedia of Archaeal and Bacterial Type Strains, Phase II (KMG-II): from individual species to whole genera.</title>
        <authorList>
            <person name="Goeker M."/>
        </authorList>
    </citation>
    <scope>NUCLEOTIDE SEQUENCE [LARGE SCALE GENOMIC DNA]</scope>
    <source>
        <strain evidence="4 5">ATCC BAA-252</strain>
    </source>
</reference>
<dbReference type="Gene3D" id="3.40.190.10">
    <property type="entry name" value="Periplasmic binding protein-like II"/>
    <property type="match status" value="2"/>
</dbReference>
<evidence type="ECO:0000259" key="3">
    <source>
        <dbReference type="Pfam" id="PF00497"/>
    </source>
</evidence>
<dbReference type="EMBL" id="VLLF01000001">
    <property type="protein sequence ID" value="TWI93265.1"/>
    <property type="molecule type" value="Genomic_DNA"/>
</dbReference>
<dbReference type="PANTHER" id="PTHR35936">
    <property type="entry name" value="MEMBRANE-BOUND LYTIC MUREIN TRANSGLYCOSYLASE F"/>
    <property type="match status" value="1"/>
</dbReference>
<proteinExistence type="predicted"/>
<dbReference type="Proteomes" id="UP000320593">
    <property type="component" value="Unassembled WGS sequence"/>
</dbReference>
<dbReference type="RefSeq" id="WP_145340746.1">
    <property type="nucleotide sequence ID" value="NZ_SMLY01000060.1"/>
</dbReference>
<evidence type="ECO:0000256" key="2">
    <source>
        <dbReference type="SAM" id="SignalP"/>
    </source>
</evidence>
<dbReference type="OrthoDB" id="8479038at2"/>
<protein>
    <submittedName>
        <fullName evidence="4">Polar amino acid transport system substrate-binding protein</fullName>
    </submittedName>
</protein>
<keyword evidence="1 2" id="KW-0732">Signal</keyword>
<evidence type="ECO:0000256" key="1">
    <source>
        <dbReference type="ARBA" id="ARBA00022729"/>
    </source>
</evidence>
<dbReference type="InterPro" id="IPR001638">
    <property type="entry name" value="Solute-binding_3/MltF_N"/>
</dbReference>
<feature type="signal peptide" evidence="2">
    <location>
        <begin position="1"/>
        <end position="24"/>
    </location>
</feature>
<evidence type="ECO:0000313" key="5">
    <source>
        <dbReference type="Proteomes" id="UP000320593"/>
    </source>
</evidence>
<keyword evidence="5" id="KW-1185">Reference proteome</keyword>
<organism evidence="4 5">
    <name type="scientific">Roseibium hamelinense</name>
    <dbReference type="NCBI Taxonomy" id="150831"/>
    <lineage>
        <taxon>Bacteria</taxon>
        <taxon>Pseudomonadati</taxon>
        <taxon>Pseudomonadota</taxon>
        <taxon>Alphaproteobacteria</taxon>
        <taxon>Hyphomicrobiales</taxon>
        <taxon>Stappiaceae</taxon>
        <taxon>Roseibium</taxon>
    </lineage>
</organism>